<name>A0A3D8QCL7_9HELO</name>
<keyword evidence="3" id="KW-1185">Reference proteome</keyword>
<gene>
    <name evidence="2" type="ORF">BP6252_12680</name>
</gene>
<organism evidence="2 3">
    <name type="scientific">Coleophoma cylindrospora</name>
    <dbReference type="NCBI Taxonomy" id="1849047"/>
    <lineage>
        <taxon>Eukaryota</taxon>
        <taxon>Fungi</taxon>
        <taxon>Dikarya</taxon>
        <taxon>Ascomycota</taxon>
        <taxon>Pezizomycotina</taxon>
        <taxon>Leotiomycetes</taxon>
        <taxon>Helotiales</taxon>
        <taxon>Dermateaceae</taxon>
        <taxon>Coleophoma</taxon>
    </lineage>
</organism>
<protein>
    <submittedName>
        <fullName evidence="2">Uncharacterized protein</fullName>
    </submittedName>
</protein>
<accession>A0A3D8QCL7</accession>
<comment type="caution">
    <text evidence="2">The sequence shown here is derived from an EMBL/GenBank/DDBJ whole genome shotgun (WGS) entry which is preliminary data.</text>
</comment>
<evidence type="ECO:0000313" key="3">
    <source>
        <dbReference type="Proteomes" id="UP000256645"/>
    </source>
</evidence>
<evidence type="ECO:0000313" key="2">
    <source>
        <dbReference type="EMBL" id="RDW59593.1"/>
    </source>
</evidence>
<reference evidence="2 3" key="1">
    <citation type="journal article" date="2018" name="IMA Fungus">
        <title>IMA Genome-F 9: Draft genome sequence of Annulohypoxylon stygium, Aspergillus mulundensis, Berkeleyomyces basicola (syn. Thielaviopsis basicola), Ceratocystis smalleyi, two Cercospora beticola strains, Coleophoma cylindrospora, Fusarium fracticaudum, Phialophora cf. hyalina, and Morchella septimelata.</title>
        <authorList>
            <person name="Wingfield B.D."/>
            <person name="Bills G.F."/>
            <person name="Dong Y."/>
            <person name="Huang W."/>
            <person name="Nel W.J."/>
            <person name="Swalarsk-Parry B.S."/>
            <person name="Vaghefi N."/>
            <person name="Wilken P.M."/>
            <person name="An Z."/>
            <person name="de Beer Z.W."/>
            <person name="De Vos L."/>
            <person name="Chen L."/>
            <person name="Duong T.A."/>
            <person name="Gao Y."/>
            <person name="Hammerbacher A."/>
            <person name="Kikkert J.R."/>
            <person name="Li Y."/>
            <person name="Li H."/>
            <person name="Li K."/>
            <person name="Li Q."/>
            <person name="Liu X."/>
            <person name="Ma X."/>
            <person name="Naidoo K."/>
            <person name="Pethybridge S.J."/>
            <person name="Sun J."/>
            <person name="Steenkamp E.T."/>
            <person name="van der Nest M.A."/>
            <person name="van Wyk S."/>
            <person name="Wingfield M.J."/>
            <person name="Xiong C."/>
            <person name="Yue Q."/>
            <person name="Zhang X."/>
        </authorList>
    </citation>
    <scope>NUCLEOTIDE SEQUENCE [LARGE SCALE GENOMIC DNA]</scope>
    <source>
        <strain evidence="2 3">BP6252</strain>
    </source>
</reference>
<dbReference type="Proteomes" id="UP000256645">
    <property type="component" value="Unassembled WGS sequence"/>
</dbReference>
<feature type="region of interest" description="Disordered" evidence="1">
    <location>
        <begin position="56"/>
        <end position="75"/>
    </location>
</feature>
<proteinExistence type="predicted"/>
<dbReference type="EMBL" id="PDLM01000016">
    <property type="protein sequence ID" value="RDW59593.1"/>
    <property type="molecule type" value="Genomic_DNA"/>
</dbReference>
<dbReference type="AlphaFoldDB" id="A0A3D8QCL7"/>
<sequence length="75" mass="9061">MCFLFFKSKKARNEEYYSPPREVPYTLGQIQQQRRTSGYTQWASHTDPYTVARLQPWGYRSPATSSDNQQRRRRR</sequence>
<evidence type="ECO:0000256" key="1">
    <source>
        <dbReference type="SAM" id="MobiDB-lite"/>
    </source>
</evidence>